<dbReference type="InterPro" id="IPR023707">
    <property type="entry name" value="OM_assembly_BamA"/>
</dbReference>
<dbReference type="Pfam" id="PF07244">
    <property type="entry name" value="POTRA"/>
    <property type="match status" value="3"/>
</dbReference>
<keyword evidence="2" id="KW-1134">Transmembrane beta strand</keyword>
<evidence type="ECO:0000256" key="7">
    <source>
        <dbReference type="NCBIfam" id="TIGR03303"/>
    </source>
</evidence>
<dbReference type="PROSITE" id="PS51779">
    <property type="entry name" value="POTRA"/>
    <property type="match status" value="2"/>
</dbReference>
<feature type="domain" description="POTRA" evidence="8">
    <location>
        <begin position="84"/>
        <end position="161"/>
    </location>
</feature>
<dbReference type="InterPro" id="IPR039910">
    <property type="entry name" value="D15-like"/>
</dbReference>
<protein>
    <recommendedName>
        <fullName evidence="7">Outer membrane protein assembly factor BamA</fullName>
    </recommendedName>
</protein>
<keyword evidence="3" id="KW-0812">Transmembrane</keyword>
<sequence length="771" mass="87618">MSTFIVLIFCAISNAQIVQDAKLMRNGRIDKESVLLYSGIKIGEDLNPDNISDAIRNLYDTEAFSSIKVTFENGTVVFDLLENPIVNRVYFDGSEFVTYDKVKDELQIKERGIYSRAKIKNDAQKLEFVYASNGYLSAIVEPKVVLLEGNRVDIVFEFFEGNRSKIEKVNFHGNEKVKNDKLYEIIPIKSRNKWNIFSQGDDYQANMPSLLQSTLSNYYKENGFIDVFIEDINAQFARDYPAVAFNIYIKEGEKYTIRDVKIENNVSNLTMPNVIKFTQKLGQVYSLERASIDLEKVRNIAYKLGFGYTNVLPRIDKISDNIVDIVYVINDDEIQIIKSVNISGNEKSKDYIIRRELLFQEGSVLIDRDLQRSENRLRSLGYFKEVKIQKRNIKNSKEVIVDVILQEENRRGMLNLSGGYSNFEGKVLSFGMARYNVFGKGYDISTDFSSSAIMQSLSAGISTARFGDSKFGGGINFGISSFDARKYGINYLSKSYSITPHLSYRLGDNLFHSIYYSYSKSSMTNTVPANAAFQRSLLNDQYRNTETSSIINSIFYDTRDNFVLPNIGTRVGGSQTIAGLGGTQRFFKHDFEYTIYKPIISRSATSMFSIKMGNISGYGGEDVLFQNRYWVSYYNMRGVGYGGIGPRLVETMPNGKQYVDVISYRGNNYAVATLEQYFGIPFIKDTSFRMYGFADFGALYGFDGQGYRINSVGNTEEIYDSRKIRSAFGFGIAIPTPMFGLIKFDYAVKVNVDRYDNVQKFRISLGGMPLN</sequence>
<evidence type="ECO:0000256" key="1">
    <source>
        <dbReference type="ARBA" id="ARBA00004370"/>
    </source>
</evidence>
<dbReference type="GO" id="GO:0071709">
    <property type="term" value="P:membrane assembly"/>
    <property type="evidence" value="ECO:0007669"/>
    <property type="project" value="InterPro"/>
</dbReference>
<organism evidence="9 10">
    <name type="scientific">Candidatus Deianiraea vastatrix</name>
    <dbReference type="NCBI Taxonomy" id="2163644"/>
    <lineage>
        <taxon>Bacteria</taxon>
        <taxon>Pseudomonadati</taxon>
        <taxon>Pseudomonadota</taxon>
        <taxon>Alphaproteobacteria</taxon>
        <taxon>Rickettsiales</taxon>
        <taxon>Candidatus Deianiraeaceae</taxon>
        <taxon>Candidatus Deianiraea</taxon>
    </lineage>
</organism>
<dbReference type="InterPro" id="IPR034746">
    <property type="entry name" value="POTRA"/>
</dbReference>
<keyword evidence="6" id="KW-0998">Cell outer membrane</keyword>
<evidence type="ECO:0000256" key="5">
    <source>
        <dbReference type="ARBA" id="ARBA00023136"/>
    </source>
</evidence>
<keyword evidence="10" id="KW-1185">Reference proteome</keyword>
<dbReference type="NCBIfam" id="TIGR03303">
    <property type="entry name" value="OM_YaeT"/>
    <property type="match status" value="1"/>
</dbReference>
<accession>A0A5B8XF36</accession>
<evidence type="ECO:0000256" key="3">
    <source>
        <dbReference type="ARBA" id="ARBA00022692"/>
    </source>
</evidence>
<dbReference type="RefSeq" id="WP_146820793.1">
    <property type="nucleotide sequence ID" value="NZ_CP029077.1"/>
</dbReference>
<evidence type="ECO:0000259" key="8">
    <source>
        <dbReference type="PROSITE" id="PS51779"/>
    </source>
</evidence>
<dbReference type="GO" id="GO:0009279">
    <property type="term" value="C:cell outer membrane"/>
    <property type="evidence" value="ECO:0007669"/>
    <property type="project" value="UniProtKB-UniRule"/>
</dbReference>
<dbReference type="InterPro" id="IPR000184">
    <property type="entry name" value="Bac_surfAg_D15"/>
</dbReference>
<dbReference type="InterPro" id="IPR010827">
    <property type="entry name" value="BamA/TamA_POTRA"/>
</dbReference>
<keyword evidence="4" id="KW-0677">Repeat</keyword>
<gene>
    <name evidence="9" type="ORF">Deia_00735</name>
</gene>
<dbReference type="Pfam" id="PF01103">
    <property type="entry name" value="Omp85"/>
    <property type="match status" value="1"/>
</dbReference>
<dbReference type="AlphaFoldDB" id="A0A5B8XF36"/>
<reference evidence="9 10" key="1">
    <citation type="journal article" date="2019" name="ISME J.">
        <title>Deianiraea, an extracellular bacterium associated with the ciliate Paramecium, suggests an alternative scenario for the evolution of Rickettsiales.</title>
        <authorList>
            <person name="Castelli M."/>
            <person name="Sabaneyeva E."/>
            <person name="Lanzoni O."/>
            <person name="Lebedeva N."/>
            <person name="Floriano A.M."/>
            <person name="Gaiarsa S."/>
            <person name="Benken K."/>
            <person name="Modeo L."/>
            <person name="Bandi C."/>
            <person name="Potekhin A."/>
            <person name="Sassera D."/>
            <person name="Petroni G."/>
        </authorList>
    </citation>
    <scope>NUCLEOTIDE SEQUENCE [LARGE SCALE GENOMIC DNA]</scope>
    <source>
        <strain evidence="9">CyL4-1</strain>
    </source>
</reference>
<comment type="subcellular location">
    <subcellularLocation>
        <location evidence="1">Membrane</location>
    </subcellularLocation>
</comment>
<dbReference type="PANTHER" id="PTHR12815:SF18">
    <property type="entry name" value="SORTING AND ASSEMBLY MACHINERY COMPONENT 50 HOMOLOG"/>
    <property type="match status" value="1"/>
</dbReference>
<dbReference type="Gene3D" id="3.10.20.310">
    <property type="entry name" value="membrane protein fhac"/>
    <property type="match status" value="4"/>
</dbReference>
<dbReference type="Proteomes" id="UP000321934">
    <property type="component" value="Chromosome"/>
</dbReference>
<dbReference type="PIRSF" id="PIRSF006076">
    <property type="entry name" value="OM_assembly_OMP85"/>
    <property type="match status" value="1"/>
</dbReference>
<dbReference type="EMBL" id="CP029077">
    <property type="protein sequence ID" value="QED23525.1"/>
    <property type="molecule type" value="Genomic_DNA"/>
</dbReference>
<proteinExistence type="predicted"/>
<feature type="domain" description="POTRA" evidence="8">
    <location>
        <begin position="335"/>
        <end position="408"/>
    </location>
</feature>
<evidence type="ECO:0000313" key="10">
    <source>
        <dbReference type="Proteomes" id="UP000321934"/>
    </source>
</evidence>
<evidence type="ECO:0000256" key="4">
    <source>
        <dbReference type="ARBA" id="ARBA00022737"/>
    </source>
</evidence>
<name>A0A5B8XF36_9RICK</name>
<evidence type="ECO:0000256" key="6">
    <source>
        <dbReference type="ARBA" id="ARBA00023237"/>
    </source>
</evidence>
<dbReference type="PANTHER" id="PTHR12815">
    <property type="entry name" value="SORTING AND ASSEMBLY MACHINERY SAMM50 PROTEIN FAMILY MEMBER"/>
    <property type="match status" value="1"/>
</dbReference>
<evidence type="ECO:0000256" key="2">
    <source>
        <dbReference type="ARBA" id="ARBA00022452"/>
    </source>
</evidence>
<dbReference type="OrthoDB" id="9803054at2"/>
<keyword evidence="5" id="KW-0472">Membrane</keyword>
<evidence type="ECO:0000313" key="9">
    <source>
        <dbReference type="EMBL" id="QED23525.1"/>
    </source>
</evidence>
<dbReference type="Gene3D" id="2.40.160.50">
    <property type="entry name" value="membrane protein fhac: a member of the omp85/tpsb transporter family"/>
    <property type="match status" value="1"/>
</dbReference>